<dbReference type="Proteomes" id="UP000799754">
    <property type="component" value="Unassembled WGS sequence"/>
</dbReference>
<dbReference type="EMBL" id="MU006714">
    <property type="protein sequence ID" value="KAF2628129.1"/>
    <property type="molecule type" value="Genomic_DNA"/>
</dbReference>
<reference evidence="1" key="1">
    <citation type="journal article" date="2020" name="Stud. Mycol.">
        <title>101 Dothideomycetes genomes: a test case for predicting lifestyles and emergence of pathogens.</title>
        <authorList>
            <person name="Haridas S."/>
            <person name="Albert R."/>
            <person name="Binder M."/>
            <person name="Bloem J."/>
            <person name="Labutti K."/>
            <person name="Salamov A."/>
            <person name="Andreopoulos B."/>
            <person name="Baker S."/>
            <person name="Barry K."/>
            <person name="Bills G."/>
            <person name="Bluhm B."/>
            <person name="Cannon C."/>
            <person name="Castanera R."/>
            <person name="Culley D."/>
            <person name="Daum C."/>
            <person name="Ezra D."/>
            <person name="Gonzalez J."/>
            <person name="Henrissat B."/>
            <person name="Kuo A."/>
            <person name="Liang C."/>
            <person name="Lipzen A."/>
            <person name="Lutzoni F."/>
            <person name="Magnuson J."/>
            <person name="Mondo S."/>
            <person name="Nolan M."/>
            <person name="Ohm R."/>
            <person name="Pangilinan J."/>
            <person name="Park H.-J."/>
            <person name="Ramirez L."/>
            <person name="Alfaro M."/>
            <person name="Sun H."/>
            <person name="Tritt A."/>
            <person name="Yoshinaga Y."/>
            <person name="Zwiers L.-H."/>
            <person name="Turgeon B."/>
            <person name="Goodwin S."/>
            <person name="Spatafora J."/>
            <person name="Crous P."/>
            <person name="Grigoriev I."/>
        </authorList>
    </citation>
    <scope>NUCLEOTIDE SEQUENCE</scope>
    <source>
        <strain evidence="1">CBS 525.71</strain>
    </source>
</reference>
<keyword evidence="2" id="KW-1185">Reference proteome</keyword>
<accession>A0ACB6S274</accession>
<sequence>AVTTVVPGAAPSTQNDELFLWPGTSNGTGGLVQTKPESWAGGNDWCGTKPGQWCIRCSLFGSFGQLDGPASPVSGDMKVEILYELQADGQTWKQMATDLGMKKQLSTISHKSGPYMGYGTGTECDSSCTGTIAVKTYTTTVTTLAVADPTFGKTISTSNGVTYTGLTNTGNSKVWTIASMHIPKM</sequence>
<organism evidence="1 2">
    <name type="scientific">Macroventuria anomochaeta</name>
    <dbReference type="NCBI Taxonomy" id="301207"/>
    <lineage>
        <taxon>Eukaryota</taxon>
        <taxon>Fungi</taxon>
        <taxon>Dikarya</taxon>
        <taxon>Ascomycota</taxon>
        <taxon>Pezizomycotina</taxon>
        <taxon>Dothideomycetes</taxon>
        <taxon>Pleosporomycetidae</taxon>
        <taxon>Pleosporales</taxon>
        <taxon>Pleosporineae</taxon>
        <taxon>Didymellaceae</taxon>
        <taxon>Macroventuria</taxon>
    </lineage>
</organism>
<feature type="non-terminal residue" evidence="1">
    <location>
        <position position="1"/>
    </location>
</feature>
<evidence type="ECO:0000313" key="2">
    <source>
        <dbReference type="Proteomes" id="UP000799754"/>
    </source>
</evidence>
<comment type="caution">
    <text evidence="1">The sequence shown here is derived from an EMBL/GenBank/DDBJ whole genome shotgun (WGS) entry which is preliminary data.</text>
</comment>
<protein>
    <submittedName>
        <fullName evidence="1">Uncharacterized protein</fullName>
    </submittedName>
</protein>
<evidence type="ECO:0000313" key="1">
    <source>
        <dbReference type="EMBL" id="KAF2628129.1"/>
    </source>
</evidence>
<name>A0ACB6S274_9PLEO</name>
<proteinExistence type="predicted"/>
<gene>
    <name evidence="1" type="ORF">BU25DRAFT_340194</name>
</gene>